<protein>
    <recommendedName>
        <fullName evidence="5">PSI domain-containing protein</fullName>
    </recommendedName>
</protein>
<name>A0AAJ8JVT1_9TREE</name>
<dbReference type="AlphaFoldDB" id="A0AAJ8JVT1"/>
<dbReference type="RefSeq" id="XP_066070106.1">
    <property type="nucleotide sequence ID" value="XM_066214009.1"/>
</dbReference>
<dbReference type="KEGG" id="cdep:91088839"/>
<keyword evidence="1" id="KW-0472">Membrane</keyword>
<evidence type="ECO:0008006" key="5">
    <source>
        <dbReference type="Google" id="ProtNLM"/>
    </source>
</evidence>
<feature type="transmembrane region" description="Helical" evidence="1">
    <location>
        <begin position="132"/>
        <end position="152"/>
    </location>
</feature>
<evidence type="ECO:0000256" key="1">
    <source>
        <dbReference type="SAM" id="Phobius"/>
    </source>
</evidence>
<organism evidence="3 4">
    <name type="scientific">Cryptococcus depauperatus CBS 7841</name>
    <dbReference type="NCBI Taxonomy" id="1295531"/>
    <lineage>
        <taxon>Eukaryota</taxon>
        <taxon>Fungi</taxon>
        <taxon>Dikarya</taxon>
        <taxon>Basidiomycota</taxon>
        <taxon>Agaricomycotina</taxon>
        <taxon>Tremellomycetes</taxon>
        <taxon>Tremellales</taxon>
        <taxon>Cryptococcaceae</taxon>
        <taxon>Cryptococcus</taxon>
    </lineage>
</organism>
<evidence type="ECO:0000313" key="3">
    <source>
        <dbReference type="EMBL" id="WVN89406.1"/>
    </source>
</evidence>
<gene>
    <name evidence="3" type="ORF">L203_104629</name>
</gene>
<feature type="chain" id="PRO_5042531433" description="PSI domain-containing protein" evidence="2">
    <location>
        <begin position="26"/>
        <end position="180"/>
    </location>
</feature>
<evidence type="ECO:0000256" key="2">
    <source>
        <dbReference type="SAM" id="SignalP"/>
    </source>
</evidence>
<feature type="signal peptide" evidence="2">
    <location>
        <begin position="1"/>
        <end position="25"/>
    </location>
</feature>
<reference evidence="3" key="3">
    <citation type="submission" date="2024-01" db="EMBL/GenBank/DDBJ databases">
        <authorList>
            <person name="Coelho M.A."/>
            <person name="David-Palma M."/>
            <person name="Shea T."/>
            <person name="Sun S."/>
            <person name="Cuomo C.A."/>
            <person name="Heitman J."/>
        </authorList>
    </citation>
    <scope>NUCLEOTIDE SEQUENCE</scope>
    <source>
        <strain evidence="3">CBS 7841</strain>
    </source>
</reference>
<keyword evidence="4" id="KW-1185">Reference proteome</keyword>
<evidence type="ECO:0000313" key="4">
    <source>
        <dbReference type="Proteomes" id="UP000094043"/>
    </source>
</evidence>
<accession>A0AAJ8JVT1</accession>
<keyword evidence="2" id="KW-0732">Signal</keyword>
<keyword evidence="1" id="KW-1133">Transmembrane helix</keyword>
<dbReference type="EMBL" id="CP143788">
    <property type="protein sequence ID" value="WVN89406.1"/>
    <property type="molecule type" value="Genomic_DNA"/>
</dbReference>
<reference evidence="3" key="1">
    <citation type="submission" date="2016-06" db="EMBL/GenBank/DDBJ databases">
        <authorList>
            <person name="Cuomo C."/>
            <person name="Litvintseva A."/>
            <person name="Heitman J."/>
            <person name="Chen Y."/>
            <person name="Sun S."/>
            <person name="Springer D."/>
            <person name="Dromer F."/>
            <person name="Young S."/>
            <person name="Zeng Q."/>
            <person name="Chapman S."/>
            <person name="Gujja S."/>
            <person name="Saif S."/>
            <person name="Birren B."/>
        </authorList>
    </citation>
    <scope>NUCLEOTIDE SEQUENCE</scope>
    <source>
        <strain evidence="3">CBS 7841</strain>
    </source>
</reference>
<proteinExistence type="predicted"/>
<dbReference type="GeneID" id="91088839"/>
<sequence>MIRLKAFKSHVYIITILLLLSLSLAQDFIPAQPPYATKFRETNRRVMLWSNRADNGVESSTYPPGDSVCKPFGECSPCPKDELDQAYCIPFGNRRLLHCIPANTTHSSTVEQGEIPAWEACGKVIKKERQDFYEFVTANIFFLIFALAILWARTSALAAKQYKQLAARIGIPGGGWGRPV</sequence>
<dbReference type="Proteomes" id="UP000094043">
    <property type="component" value="Chromosome 5"/>
</dbReference>
<reference evidence="3" key="2">
    <citation type="journal article" date="2022" name="Elife">
        <title>Obligate sexual reproduction of a homothallic fungus closely related to the Cryptococcus pathogenic species complex.</title>
        <authorList>
            <person name="Passer A.R."/>
            <person name="Clancey S.A."/>
            <person name="Shea T."/>
            <person name="David-Palma M."/>
            <person name="Averette A.F."/>
            <person name="Boekhout T."/>
            <person name="Porcel B.M."/>
            <person name="Nowrousian M."/>
            <person name="Cuomo C.A."/>
            <person name="Sun S."/>
            <person name="Heitman J."/>
            <person name="Coelho M.A."/>
        </authorList>
    </citation>
    <scope>NUCLEOTIDE SEQUENCE</scope>
    <source>
        <strain evidence="3">CBS 7841</strain>
    </source>
</reference>
<keyword evidence="1" id="KW-0812">Transmembrane</keyword>